<dbReference type="GO" id="GO:0006508">
    <property type="term" value="P:proteolysis"/>
    <property type="evidence" value="ECO:0007669"/>
    <property type="project" value="InterPro"/>
</dbReference>
<sequence length="218" mass="25138">MKDNGSDKVARVRHVKQVRTIRRSPMRRYDFEQRNAKEKCNNDSVINVKLNKKNMKDERMCLVKGLVDTGSTVTIISKKEGEYLGYEKKHCKGEEKGFMLANSFSNYHFQFIHNFYSTMIYEKNSFHNIWCEISCGASCLTTPLVTTTSTSTASVTTTWNSSLFDKFALCSLPDYFQKEYEEVKESRSSVSKKWTSKNWIVAKVFAVANSLPFVAVFF</sequence>
<dbReference type="Proteomes" id="UP000035680">
    <property type="component" value="Unassembled WGS sequence"/>
</dbReference>
<reference evidence="2" key="2">
    <citation type="submission" date="2015-08" db="UniProtKB">
        <authorList>
            <consortium name="WormBaseParasite"/>
        </authorList>
    </citation>
    <scope>IDENTIFICATION</scope>
</reference>
<organism evidence="1 2">
    <name type="scientific">Strongyloides venezuelensis</name>
    <name type="common">Threadworm</name>
    <dbReference type="NCBI Taxonomy" id="75913"/>
    <lineage>
        <taxon>Eukaryota</taxon>
        <taxon>Metazoa</taxon>
        <taxon>Ecdysozoa</taxon>
        <taxon>Nematoda</taxon>
        <taxon>Chromadorea</taxon>
        <taxon>Rhabditida</taxon>
        <taxon>Tylenchina</taxon>
        <taxon>Panagrolaimomorpha</taxon>
        <taxon>Strongyloidoidea</taxon>
        <taxon>Strongyloididae</taxon>
        <taxon>Strongyloides</taxon>
    </lineage>
</organism>
<protein>
    <submittedName>
        <fullName evidence="2">Peptidase A2 domain-containing protein</fullName>
    </submittedName>
</protein>
<dbReference type="AlphaFoldDB" id="A0A0K0F1C8"/>
<proteinExistence type="predicted"/>
<dbReference type="PROSITE" id="PS00141">
    <property type="entry name" value="ASP_PROTEASE"/>
    <property type="match status" value="1"/>
</dbReference>
<evidence type="ECO:0000313" key="1">
    <source>
        <dbReference type="Proteomes" id="UP000035680"/>
    </source>
</evidence>
<evidence type="ECO:0000313" key="2">
    <source>
        <dbReference type="WBParaSite" id="SVE_0260200.1"/>
    </source>
</evidence>
<dbReference type="STRING" id="75913.A0A0K0F1C8"/>
<dbReference type="WBParaSite" id="SVE_0260200.1">
    <property type="protein sequence ID" value="SVE_0260200.1"/>
    <property type="gene ID" value="SVE_0260200"/>
</dbReference>
<keyword evidence="1" id="KW-1185">Reference proteome</keyword>
<dbReference type="InterPro" id="IPR001969">
    <property type="entry name" value="Aspartic_peptidase_AS"/>
</dbReference>
<dbReference type="GO" id="GO:0004190">
    <property type="term" value="F:aspartic-type endopeptidase activity"/>
    <property type="evidence" value="ECO:0007669"/>
    <property type="project" value="InterPro"/>
</dbReference>
<name>A0A0K0F1C8_STRVS</name>
<accession>A0A0K0F1C8</accession>
<reference evidence="1" key="1">
    <citation type="submission" date="2014-07" db="EMBL/GenBank/DDBJ databases">
        <authorList>
            <person name="Martin A.A"/>
            <person name="De Silva N."/>
        </authorList>
    </citation>
    <scope>NUCLEOTIDE SEQUENCE</scope>
</reference>